<feature type="domain" description="Pyruvate phosphate dikinase AMP/ATP-binding" evidence="18">
    <location>
        <begin position="18"/>
        <end position="339"/>
    </location>
</feature>
<dbReference type="EMBL" id="JBFALK010000010">
    <property type="protein sequence ID" value="MEV0970863.1"/>
    <property type="molecule type" value="Genomic_DNA"/>
</dbReference>
<evidence type="ECO:0000256" key="16">
    <source>
        <dbReference type="SAM" id="MobiDB-lite"/>
    </source>
</evidence>
<dbReference type="SUPFAM" id="SSF52009">
    <property type="entry name" value="Phosphohistidine domain"/>
    <property type="match status" value="1"/>
</dbReference>
<keyword evidence="8 15" id="KW-0479">Metal-binding</keyword>
<evidence type="ECO:0000256" key="1">
    <source>
        <dbReference type="ARBA" id="ARBA00001946"/>
    </source>
</evidence>
<dbReference type="Pfam" id="PF02896">
    <property type="entry name" value="PEP-utilizers_C"/>
    <property type="match status" value="1"/>
</dbReference>
<evidence type="ECO:0000256" key="12">
    <source>
        <dbReference type="ARBA" id="ARBA00022842"/>
    </source>
</evidence>
<evidence type="ECO:0000256" key="6">
    <source>
        <dbReference type="ARBA" id="ARBA00021623"/>
    </source>
</evidence>
<evidence type="ECO:0000256" key="13">
    <source>
        <dbReference type="ARBA" id="ARBA00033470"/>
    </source>
</evidence>
<dbReference type="EC" id="2.7.9.2" evidence="5 15"/>
<evidence type="ECO:0000256" key="2">
    <source>
        <dbReference type="ARBA" id="ARBA00002988"/>
    </source>
</evidence>
<feature type="domain" description="PEP-utilising enzyme mobile" evidence="17">
    <location>
        <begin position="381"/>
        <end position="450"/>
    </location>
</feature>
<reference evidence="20 21" key="1">
    <citation type="submission" date="2024-06" db="EMBL/GenBank/DDBJ databases">
        <title>The Natural Products Discovery Center: Release of the First 8490 Sequenced Strains for Exploring Actinobacteria Biosynthetic Diversity.</title>
        <authorList>
            <person name="Kalkreuter E."/>
            <person name="Kautsar S.A."/>
            <person name="Yang D."/>
            <person name="Bader C.D."/>
            <person name="Teijaro C.N."/>
            <person name="Fluegel L."/>
            <person name="Davis C.M."/>
            <person name="Simpson J.R."/>
            <person name="Lauterbach L."/>
            <person name="Steele A.D."/>
            <person name="Gui C."/>
            <person name="Meng S."/>
            <person name="Li G."/>
            <person name="Viehrig K."/>
            <person name="Ye F."/>
            <person name="Su P."/>
            <person name="Kiefer A.F."/>
            <person name="Nichols A."/>
            <person name="Cepeda A.J."/>
            <person name="Yan W."/>
            <person name="Fan B."/>
            <person name="Jiang Y."/>
            <person name="Adhikari A."/>
            <person name="Zheng C.-J."/>
            <person name="Schuster L."/>
            <person name="Cowan T.M."/>
            <person name="Smanski M.J."/>
            <person name="Chevrette M.G."/>
            <person name="De Carvalho L.P.S."/>
            <person name="Shen B."/>
        </authorList>
    </citation>
    <scope>NUCLEOTIDE SEQUENCE [LARGE SCALE GENOMIC DNA]</scope>
    <source>
        <strain evidence="20 21">NPDC050100</strain>
    </source>
</reference>
<dbReference type="InterPro" id="IPR023151">
    <property type="entry name" value="PEP_util_CS"/>
</dbReference>
<dbReference type="InterPro" id="IPR000121">
    <property type="entry name" value="PEP_util_C"/>
</dbReference>
<organism evidence="20 21">
    <name type="scientific">Microtetraspora glauca</name>
    <dbReference type="NCBI Taxonomy" id="1996"/>
    <lineage>
        <taxon>Bacteria</taxon>
        <taxon>Bacillati</taxon>
        <taxon>Actinomycetota</taxon>
        <taxon>Actinomycetes</taxon>
        <taxon>Streptosporangiales</taxon>
        <taxon>Streptosporangiaceae</taxon>
        <taxon>Microtetraspora</taxon>
    </lineage>
</organism>
<evidence type="ECO:0000256" key="9">
    <source>
        <dbReference type="ARBA" id="ARBA00022741"/>
    </source>
</evidence>
<dbReference type="SUPFAM" id="SSF51621">
    <property type="entry name" value="Phosphoenolpyruvate/pyruvate domain"/>
    <property type="match status" value="1"/>
</dbReference>
<dbReference type="InterPro" id="IPR015813">
    <property type="entry name" value="Pyrv/PenolPyrv_kinase-like_dom"/>
</dbReference>
<comment type="cofactor">
    <cofactor evidence="1 15">
        <name>Mg(2+)</name>
        <dbReference type="ChEBI" id="CHEBI:18420"/>
    </cofactor>
</comment>
<comment type="function">
    <text evidence="2 15">Catalyzes the phosphorylation of pyruvate to phosphoenolpyruvate.</text>
</comment>
<dbReference type="SUPFAM" id="SSF56059">
    <property type="entry name" value="Glutathione synthetase ATP-binding domain-like"/>
    <property type="match status" value="1"/>
</dbReference>
<dbReference type="PIRSF" id="PIRSF000854">
    <property type="entry name" value="PEP_synthase"/>
    <property type="match status" value="1"/>
</dbReference>
<dbReference type="NCBIfam" id="TIGR01418">
    <property type="entry name" value="PEP_synth"/>
    <property type="match status" value="1"/>
</dbReference>
<dbReference type="PANTHER" id="PTHR43030:SF1">
    <property type="entry name" value="PHOSPHOENOLPYRUVATE SYNTHASE"/>
    <property type="match status" value="1"/>
</dbReference>
<dbReference type="Gene3D" id="3.50.30.10">
    <property type="entry name" value="Phosphohistidine domain"/>
    <property type="match status" value="1"/>
</dbReference>
<dbReference type="Proteomes" id="UP001551675">
    <property type="component" value="Unassembled WGS sequence"/>
</dbReference>
<gene>
    <name evidence="20" type="primary">ppsA</name>
    <name evidence="20" type="ORF">AB0I59_19700</name>
</gene>
<evidence type="ECO:0000256" key="11">
    <source>
        <dbReference type="ARBA" id="ARBA00022840"/>
    </source>
</evidence>
<evidence type="ECO:0000259" key="19">
    <source>
        <dbReference type="Pfam" id="PF02896"/>
    </source>
</evidence>
<dbReference type="InterPro" id="IPR036637">
    <property type="entry name" value="Phosphohistidine_dom_sf"/>
</dbReference>
<evidence type="ECO:0000259" key="18">
    <source>
        <dbReference type="Pfam" id="PF01326"/>
    </source>
</evidence>
<dbReference type="InterPro" id="IPR018274">
    <property type="entry name" value="PEP_util_AS"/>
</dbReference>
<dbReference type="PRINTS" id="PR01736">
    <property type="entry name" value="PHPHTRNFRASE"/>
</dbReference>
<sequence>MTDRVIWFADLDRSDVGRVGGKNASLGEMIRYLAGAGIRVPDGFATTADAYWEFLELNELREKIARQATRLREGADLESVGRSVREHFLAAILPRTFADDIVAAYRELAERLGRPDPEVAVRSSATAEDLPQASFAGQQETFLNVRGVDALLDACRRCYASLFTDRAISYREDQGFDHLSVALSIGVQQMVRSDLASAGVMFSIDTESGFPGIILIDASWGLGETVVSGRVDPDEYVVFKPLLSRHGLRPILSRTRGGKERKTVYDAVGVRTVETTEEERAAYVLEDSEILTLARWAVLIEDHYGTAMDMEWAKDGRSGELFCVQARPETVQTRREAATLREYRLTGSGRRLSQGLAIGDAIATGMVCALGSSEEIDRFVAGAVLVTAVTDPDWEPIMKRASAIVTDHGGRTSHAAIVSRELGVPAIVGCGDATATLPDGLPVTVSCAEGERGFVYEGKLDFTERDIDLSDVPATRTGVMLNLANPAAAFRWWRLPADGVGLARIEFVVNNHVRIHPLALLHFADLDEPTRSRVAELTSEYADKPQYFVDTLAQGVARIAASRWPDPVVVRMSDFKTNEYARLIGGAPFEPAEENPMIGWRGASRYYSPGYRDGFALECRAIRKVRDEMGLTNVIVMIPFCRTLEEADQVLKVMGEENLVRGRNGLEMYVMAEIPSNIILAEEFATRFDGFSIGSNDLTQLTLGVDRDSESLAHLFDETDPAVTRSIRHLITAAHTQDRKVGLCGQRPSDDPNFARFLVQAGIDSISVTPDSFFAVKTNVSEAERETGPAGTDEANRGRRGKGS</sequence>
<protein>
    <recommendedName>
        <fullName evidence="6 15">Phosphoenolpyruvate synthase</fullName>
        <shortName evidence="15">PEP synthase</shortName>
        <ecNumber evidence="5 15">2.7.9.2</ecNumber>
    </recommendedName>
    <alternativeName>
        <fullName evidence="13 15">Pyruvate, water dikinase</fullName>
    </alternativeName>
</protein>
<comment type="pathway">
    <text evidence="3 15">Carbohydrate biosynthesis; gluconeogenesis.</text>
</comment>
<comment type="catalytic activity">
    <reaction evidence="14 15">
        <text>pyruvate + ATP + H2O = phosphoenolpyruvate + AMP + phosphate + 2 H(+)</text>
        <dbReference type="Rhea" id="RHEA:11364"/>
        <dbReference type="ChEBI" id="CHEBI:15361"/>
        <dbReference type="ChEBI" id="CHEBI:15377"/>
        <dbReference type="ChEBI" id="CHEBI:15378"/>
        <dbReference type="ChEBI" id="CHEBI:30616"/>
        <dbReference type="ChEBI" id="CHEBI:43474"/>
        <dbReference type="ChEBI" id="CHEBI:58702"/>
        <dbReference type="ChEBI" id="CHEBI:456215"/>
        <dbReference type="EC" id="2.7.9.2"/>
    </reaction>
</comment>
<keyword evidence="12 15" id="KW-0460">Magnesium</keyword>
<evidence type="ECO:0000259" key="17">
    <source>
        <dbReference type="Pfam" id="PF00391"/>
    </source>
</evidence>
<feature type="domain" description="PEP-utilising enzyme C-terminal" evidence="19">
    <location>
        <begin position="473"/>
        <end position="784"/>
    </location>
</feature>
<dbReference type="Gene3D" id="3.30.470.20">
    <property type="entry name" value="ATP-grasp fold, B domain"/>
    <property type="match status" value="1"/>
</dbReference>
<evidence type="ECO:0000313" key="20">
    <source>
        <dbReference type="EMBL" id="MEV0970863.1"/>
    </source>
</evidence>
<evidence type="ECO:0000256" key="8">
    <source>
        <dbReference type="ARBA" id="ARBA00022723"/>
    </source>
</evidence>
<dbReference type="Pfam" id="PF00391">
    <property type="entry name" value="PEP-utilizers"/>
    <property type="match status" value="1"/>
</dbReference>
<evidence type="ECO:0000256" key="15">
    <source>
        <dbReference type="PIRNR" id="PIRNR000854"/>
    </source>
</evidence>
<dbReference type="Pfam" id="PF01326">
    <property type="entry name" value="PPDK_N"/>
    <property type="match status" value="1"/>
</dbReference>
<dbReference type="InterPro" id="IPR013815">
    <property type="entry name" value="ATP_grasp_subdomain_1"/>
</dbReference>
<keyword evidence="21" id="KW-1185">Reference proteome</keyword>
<dbReference type="PROSITE" id="PS00370">
    <property type="entry name" value="PEP_ENZYMES_PHOS_SITE"/>
    <property type="match status" value="1"/>
</dbReference>
<dbReference type="PROSITE" id="PS00742">
    <property type="entry name" value="PEP_ENZYMES_2"/>
    <property type="match status" value="1"/>
</dbReference>
<keyword evidence="10 15" id="KW-0418">Kinase</keyword>
<dbReference type="NCBIfam" id="NF005057">
    <property type="entry name" value="PRK06464.1"/>
    <property type="match status" value="1"/>
</dbReference>
<dbReference type="Gene3D" id="3.30.1490.20">
    <property type="entry name" value="ATP-grasp fold, A domain"/>
    <property type="match status" value="1"/>
</dbReference>
<keyword evidence="9 15" id="KW-0547">Nucleotide-binding</keyword>
<dbReference type="InterPro" id="IPR040442">
    <property type="entry name" value="Pyrv_kinase-like_dom_sf"/>
</dbReference>
<evidence type="ECO:0000256" key="10">
    <source>
        <dbReference type="ARBA" id="ARBA00022777"/>
    </source>
</evidence>
<dbReference type="GO" id="GO:0008986">
    <property type="term" value="F:pyruvate, water dikinase activity"/>
    <property type="evidence" value="ECO:0007669"/>
    <property type="project" value="UniProtKB-EC"/>
</dbReference>
<comment type="similarity">
    <text evidence="4 15">Belongs to the PEP-utilizing enzyme family.</text>
</comment>
<dbReference type="PANTHER" id="PTHR43030">
    <property type="entry name" value="PHOSPHOENOLPYRUVATE SYNTHASE"/>
    <property type="match status" value="1"/>
</dbReference>
<accession>A0ABV3GGT3</accession>
<feature type="region of interest" description="Disordered" evidence="16">
    <location>
        <begin position="779"/>
        <end position="804"/>
    </location>
</feature>
<name>A0ABV3GGT3_MICGL</name>
<evidence type="ECO:0000256" key="5">
    <source>
        <dbReference type="ARBA" id="ARBA00011996"/>
    </source>
</evidence>
<dbReference type="RefSeq" id="WP_358134586.1">
    <property type="nucleotide sequence ID" value="NZ_JBFALK010000010.1"/>
</dbReference>
<keyword evidence="7 15" id="KW-0808">Transferase</keyword>
<dbReference type="Gene3D" id="3.20.20.60">
    <property type="entry name" value="Phosphoenolpyruvate-binding domains"/>
    <property type="match status" value="1"/>
</dbReference>
<proteinExistence type="inferred from homology"/>
<evidence type="ECO:0000313" key="21">
    <source>
        <dbReference type="Proteomes" id="UP001551675"/>
    </source>
</evidence>
<evidence type="ECO:0000256" key="3">
    <source>
        <dbReference type="ARBA" id="ARBA00004742"/>
    </source>
</evidence>
<comment type="caution">
    <text evidence="20">The sequence shown here is derived from an EMBL/GenBank/DDBJ whole genome shotgun (WGS) entry which is preliminary data.</text>
</comment>
<evidence type="ECO:0000256" key="14">
    <source>
        <dbReference type="ARBA" id="ARBA00047700"/>
    </source>
</evidence>
<dbReference type="InterPro" id="IPR006319">
    <property type="entry name" value="PEP_synth"/>
</dbReference>
<keyword evidence="11 15" id="KW-0067">ATP-binding</keyword>
<dbReference type="InterPro" id="IPR008279">
    <property type="entry name" value="PEP-util_enz_mobile_dom"/>
</dbReference>
<evidence type="ECO:0000256" key="7">
    <source>
        <dbReference type="ARBA" id="ARBA00022679"/>
    </source>
</evidence>
<evidence type="ECO:0000256" key="4">
    <source>
        <dbReference type="ARBA" id="ARBA00007837"/>
    </source>
</evidence>
<dbReference type="InterPro" id="IPR002192">
    <property type="entry name" value="PPDK_AMP/ATP-bd"/>
</dbReference>